<dbReference type="PRINTS" id="PR00465">
    <property type="entry name" value="EP450IV"/>
</dbReference>
<organism evidence="8 9">
    <name type="scientific">Curvularia clavata</name>
    <dbReference type="NCBI Taxonomy" id="95742"/>
    <lineage>
        <taxon>Eukaryota</taxon>
        <taxon>Fungi</taxon>
        <taxon>Dikarya</taxon>
        <taxon>Ascomycota</taxon>
        <taxon>Pezizomycotina</taxon>
        <taxon>Dothideomycetes</taxon>
        <taxon>Pleosporomycetidae</taxon>
        <taxon>Pleosporales</taxon>
        <taxon>Pleosporineae</taxon>
        <taxon>Pleosporaceae</taxon>
        <taxon>Curvularia</taxon>
    </lineage>
</organism>
<comment type="cofactor">
    <cofactor evidence="1 5">
        <name>heme</name>
        <dbReference type="ChEBI" id="CHEBI:30413"/>
    </cofactor>
</comment>
<dbReference type="GO" id="GO:0005506">
    <property type="term" value="F:iron ion binding"/>
    <property type="evidence" value="ECO:0007669"/>
    <property type="project" value="InterPro"/>
</dbReference>
<dbReference type="Gene3D" id="1.10.630.10">
    <property type="entry name" value="Cytochrome P450"/>
    <property type="match status" value="1"/>
</dbReference>
<keyword evidence="7" id="KW-1133">Transmembrane helix</keyword>
<dbReference type="PANTHER" id="PTHR24305">
    <property type="entry name" value="CYTOCHROME P450"/>
    <property type="match status" value="1"/>
</dbReference>
<evidence type="ECO:0000256" key="1">
    <source>
        <dbReference type="ARBA" id="ARBA00001971"/>
    </source>
</evidence>
<evidence type="ECO:0000256" key="7">
    <source>
        <dbReference type="SAM" id="Phobius"/>
    </source>
</evidence>
<dbReference type="GO" id="GO:0004497">
    <property type="term" value="F:monooxygenase activity"/>
    <property type="evidence" value="ECO:0007669"/>
    <property type="project" value="UniProtKB-KW"/>
</dbReference>
<evidence type="ECO:0000256" key="2">
    <source>
        <dbReference type="ARBA" id="ARBA00010617"/>
    </source>
</evidence>
<gene>
    <name evidence="8" type="ORF">yc1106_05032</name>
</gene>
<comment type="similarity">
    <text evidence="2 6">Belongs to the cytochrome P450 family.</text>
</comment>
<keyword evidence="3 5" id="KW-0479">Metal-binding</keyword>
<keyword evidence="4 5" id="KW-0408">Iron</keyword>
<dbReference type="InterPro" id="IPR002403">
    <property type="entry name" value="Cyt_P450_E_grp-IV"/>
</dbReference>
<dbReference type="PROSITE" id="PS00086">
    <property type="entry name" value="CYTOCHROME_P450"/>
    <property type="match status" value="1"/>
</dbReference>
<keyword evidence="9" id="KW-1185">Reference proteome</keyword>
<feature type="transmembrane region" description="Helical" evidence="7">
    <location>
        <begin position="6"/>
        <end position="30"/>
    </location>
</feature>
<reference evidence="8" key="1">
    <citation type="submission" date="2021-12" db="EMBL/GenBank/DDBJ databases">
        <title>Curvularia clavata genome.</title>
        <authorList>
            <person name="Cao Y."/>
        </authorList>
    </citation>
    <scope>NUCLEOTIDE SEQUENCE</scope>
    <source>
        <strain evidence="8">Yc1106</strain>
    </source>
</reference>
<proteinExistence type="inferred from homology"/>
<dbReference type="OrthoDB" id="1470350at2759"/>
<keyword evidence="6 8" id="KW-0503">Monooxygenase</keyword>
<dbReference type="VEuPathDB" id="FungiDB:yc1106_05032"/>
<accession>A0A9Q8ZBI6</accession>
<name>A0A9Q8ZBI6_CURCL</name>
<dbReference type="InterPro" id="IPR001128">
    <property type="entry name" value="Cyt_P450"/>
</dbReference>
<sequence>MSKADYLNVLSMPTSIIAITTLFTSAYLLYQWLLPKPIPGIPYNEEAARSIFGDITSLRNYLKGSKVITDWMLSHNKRHDSPIVQVFANLFGTPWVIISDSFEAQDIVMRRTKEFDKPDDLSDMFYSIAPDHHTVQPTNDQWRAQRKLIQDLISSAFLNSVAAQQLHTNFSDLITLWSEKMRLSEGRAFNVKADVYNTALEAIWACLFGLEGQQTVTREQIEMLSQLKNVTLPSSKNKEAVFDGATVPPAFDAIFELAESLENVVKSPLPRMTGLYMRYIDSGTRRKIKLKDDVIHEQITKAEKRMEISESKDKIHAAVDHMLRREKMVAEKQNRNPDYHSKYMSAELFGLLIAGHDTTSTTLLWALKFLAHHDSIQTRLRTNLQTSFSQARSESRLPSAHEIATSNIPYMDACIEEILRHSKTGLLISRTATTDAMILGHIVPKGTRVYMMLNGPGVLEPAYKIPDTLRSPSFHATNGGKTSDWDARDVKVFNPERWLVGSGNGKVFNAQAGPQMAFGGGKRGCFGKRLAYLELKTVIALIVWSFVLEKVPEQYAGWEAMDQLTHQPVDCYVKLRKV</sequence>
<evidence type="ECO:0000256" key="5">
    <source>
        <dbReference type="PIRSR" id="PIRSR602403-1"/>
    </source>
</evidence>
<dbReference type="InterPro" id="IPR050121">
    <property type="entry name" value="Cytochrome_P450_monoxygenase"/>
</dbReference>
<keyword evidence="7" id="KW-0812">Transmembrane</keyword>
<dbReference type="InterPro" id="IPR017972">
    <property type="entry name" value="Cyt_P450_CS"/>
</dbReference>
<dbReference type="PANTHER" id="PTHR24305:SF232">
    <property type="entry name" value="P450, PUTATIVE (EUROFUNG)-RELATED"/>
    <property type="match status" value="1"/>
</dbReference>
<dbReference type="Proteomes" id="UP001056012">
    <property type="component" value="Chromosome 3"/>
</dbReference>
<dbReference type="GO" id="GO:0016705">
    <property type="term" value="F:oxidoreductase activity, acting on paired donors, with incorporation or reduction of molecular oxygen"/>
    <property type="evidence" value="ECO:0007669"/>
    <property type="project" value="InterPro"/>
</dbReference>
<dbReference type="PRINTS" id="PR00385">
    <property type="entry name" value="P450"/>
</dbReference>
<keyword evidence="7" id="KW-0472">Membrane</keyword>
<keyword evidence="6" id="KW-0560">Oxidoreductase</keyword>
<evidence type="ECO:0000313" key="8">
    <source>
        <dbReference type="EMBL" id="USP77758.1"/>
    </source>
</evidence>
<evidence type="ECO:0000256" key="3">
    <source>
        <dbReference type="ARBA" id="ARBA00022723"/>
    </source>
</evidence>
<evidence type="ECO:0000313" key="9">
    <source>
        <dbReference type="Proteomes" id="UP001056012"/>
    </source>
</evidence>
<dbReference type="InterPro" id="IPR036396">
    <property type="entry name" value="Cyt_P450_sf"/>
</dbReference>
<dbReference type="EMBL" id="CP089276">
    <property type="protein sequence ID" value="USP77758.1"/>
    <property type="molecule type" value="Genomic_DNA"/>
</dbReference>
<dbReference type="Pfam" id="PF00067">
    <property type="entry name" value="p450"/>
    <property type="match status" value="2"/>
</dbReference>
<dbReference type="GO" id="GO:0020037">
    <property type="term" value="F:heme binding"/>
    <property type="evidence" value="ECO:0007669"/>
    <property type="project" value="InterPro"/>
</dbReference>
<evidence type="ECO:0000256" key="6">
    <source>
        <dbReference type="RuleBase" id="RU000461"/>
    </source>
</evidence>
<keyword evidence="5 6" id="KW-0349">Heme</keyword>
<dbReference type="SUPFAM" id="SSF48264">
    <property type="entry name" value="Cytochrome P450"/>
    <property type="match status" value="1"/>
</dbReference>
<evidence type="ECO:0000256" key="4">
    <source>
        <dbReference type="ARBA" id="ARBA00023004"/>
    </source>
</evidence>
<protein>
    <submittedName>
        <fullName evidence="8">Cytochrome P450 monooxygenase</fullName>
    </submittedName>
</protein>
<dbReference type="AlphaFoldDB" id="A0A9Q8ZBI6"/>
<feature type="binding site" description="axial binding residue" evidence="5">
    <location>
        <position position="525"/>
    </location>
    <ligand>
        <name>heme</name>
        <dbReference type="ChEBI" id="CHEBI:30413"/>
    </ligand>
    <ligandPart>
        <name>Fe</name>
        <dbReference type="ChEBI" id="CHEBI:18248"/>
    </ligandPart>
</feature>